<dbReference type="KEGG" id="rmm:ROSMUCSMR3_03580"/>
<proteinExistence type="predicted"/>
<dbReference type="AlphaFoldDB" id="A0A1V0RTE4"/>
<reference evidence="1 2" key="1">
    <citation type="submission" date="2017-03" db="EMBL/GenBank/DDBJ databases">
        <title>Genome Sequence of Roseovarius mucosus strain SMR3 Isolated from a culture of the Diatom Skeletonema marinoi.</title>
        <authorList>
            <person name="Topel M."/>
            <person name="Pinder M."/>
            <person name="Johansson O.N."/>
            <person name="Kourtchenko O."/>
            <person name="Godhe A."/>
            <person name="Clarke A.K."/>
        </authorList>
    </citation>
    <scope>NUCLEOTIDE SEQUENCE [LARGE SCALE GENOMIC DNA]</scope>
    <source>
        <strain evidence="1 2">SMR3</strain>
    </source>
</reference>
<organism evidence="1 2">
    <name type="scientific">Roseovarius mucosus</name>
    <dbReference type="NCBI Taxonomy" id="215743"/>
    <lineage>
        <taxon>Bacteria</taxon>
        <taxon>Pseudomonadati</taxon>
        <taxon>Pseudomonadota</taxon>
        <taxon>Alphaproteobacteria</taxon>
        <taxon>Rhodobacterales</taxon>
        <taxon>Roseobacteraceae</taxon>
        <taxon>Roseovarius</taxon>
    </lineage>
</organism>
<evidence type="ECO:0000313" key="1">
    <source>
        <dbReference type="EMBL" id="ARE85034.1"/>
    </source>
</evidence>
<keyword evidence="2" id="KW-1185">Reference proteome</keyword>
<dbReference type="Proteomes" id="UP000192273">
    <property type="component" value="Chromosome"/>
</dbReference>
<dbReference type="EMBL" id="CP020474">
    <property type="protein sequence ID" value="ARE85034.1"/>
    <property type="molecule type" value="Genomic_DNA"/>
</dbReference>
<dbReference type="OrthoDB" id="7874425at2"/>
<dbReference type="RefSeq" id="WP_081508203.1">
    <property type="nucleotide sequence ID" value="NZ_CP020474.1"/>
</dbReference>
<sequence>MNQRNTLITLATTLAAHRGVTHYAISMRALGKGDFFKRMIERGFDCRTATAERLLAWFDENWDRDLEWPRDIPRPSAKREDAA</sequence>
<evidence type="ECO:0000313" key="2">
    <source>
        <dbReference type="Proteomes" id="UP000192273"/>
    </source>
</evidence>
<accession>A0A1V0RTE4</accession>
<name>A0A1V0RTE4_9RHOB</name>
<gene>
    <name evidence="1" type="ORF">ROSMUCSMR3_03580</name>
</gene>
<protein>
    <submittedName>
        <fullName evidence="1">Uncharacterized protein</fullName>
    </submittedName>
</protein>